<comment type="caution">
    <text evidence="2">The sequence shown here is derived from an EMBL/GenBank/DDBJ whole genome shotgun (WGS) entry which is preliminary data.</text>
</comment>
<evidence type="ECO:0000256" key="1">
    <source>
        <dbReference type="SAM" id="Phobius"/>
    </source>
</evidence>
<name>A0A3P3DI75_9RHOB</name>
<accession>A0A3P3DI75</accession>
<keyword evidence="1" id="KW-0812">Transmembrane</keyword>
<protein>
    <recommendedName>
        <fullName evidence="4">DUF4229 domain-containing protein</fullName>
    </recommendedName>
</protein>
<dbReference type="EMBL" id="RRAZ01000015">
    <property type="protein sequence ID" value="RRH73913.1"/>
    <property type="molecule type" value="Genomic_DNA"/>
</dbReference>
<evidence type="ECO:0000313" key="2">
    <source>
        <dbReference type="EMBL" id="RRH73913.1"/>
    </source>
</evidence>
<evidence type="ECO:0008006" key="4">
    <source>
        <dbReference type="Google" id="ProtNLM"/>
    </source>
</evidence>
<dbReference type="Proteomes" id="UP000282125">
    <property type="component" value="Unassembled WGS sequence"/>
</dbReference>
<reference evidence="2 3" key="1">
    <citation type="submission" date="2018-11" db="EMBL/GenBank/DDBJ databases">
        <title>Gemmobacter sp. nov., YIM 102744-1 draft genome.</title>
        <authorList>
            <person name="Li G."/>
            <person name="Jiang Y."/>
        </authorList>
    </citation>
    <scope>NUCLEOTIDE SEQUENCE [LARGE SCALE GENOMIC DNA]</scope>
    <source>
        <strain evidence="2 3">YIM 102744-1</strain>
    </source>
</reference>
<keyword evidence="1" id="KW-0472">Membrane</keyword>
<sequence>MIVLIILSSLGWLLSVLAVISLSGVGLWSVLGIWLCLIVVFGVTLRRALSAGSEASSRLHYELAADLDALRERRSEANSSARAAATRRI</sequence>
<keyword evidence="3" id="KW-1185">Reference proteome</keyword>
<organism evidence="2 3">
    <name type="scientific">Falsigemmobacter faecalis</name>
    <dbReference type="NCBI Taxonomy" id="2488730"/>
    <lineage>
        <taxon>Bacteria</taxon>
        <taxon>Pseudomonadati</taxon>
        <taxon>Pseudomonadota</taxon>
        <taxon>Alphaproteobacteria</taxon>
        <taxon>Rhodobacterales</taxon>
        <taxon>Paracoccaceae</taxon>
        <taxon>Falsigemmobacter</taxon>
    </lineage>
</organism>
<evidence type="ECO:0000313" key="3">
    <source>
        <dbReference type="Proteomes" id="UP000282125"/>
    </source>
</evidence>
<gene>
    <name evidence="2" type="ORF">EG244_11530</name>
</gene>
<keyword evidence="1" id="KW-1133">Transmembrane helix</keyword>
<feature type="transmembrane region" description="Helical" evidence="1">
    <location>
        <begin position="28"/>
        <end position="49"/>
    </location>
</feature>
<dbReference type="AlphaFoldDB" id="A0A3P3DI75"/>
<proteinExistence type="predicted"/>